<keyword evidence="2" id="KW-0863">Zinc-finger</keyword>
<comment type="caution">
    <text evidence="6">The sequence shown here is derived from an EMBL/GenBank/DDBJ whole genome shotgun (WGS) entry which is preliminary data.</text>
</comment>
<keyword evidence="1" id="KW-0479">Metal-binding</keyword>
<dbReference type="SUPFAM" id="SSF57716">
    <property type="entry name" value="Glucocorticoid receptor-like (DNA-binding domain)"/>
    <property type="match status" value="1"/>
</dbReference>
<proteinExistence type="predicted"/>
<dbReference type="PANTHER" id="PTHR46927:SF3">
    <property type="entry name" value="THAP-TYPE DOMAIN-CONTAINING PROTEIN"/>
    <property type="match status" value="1"/>
</dbReference>
<dbReference type="PROSITE" id="PS50950">
    <property type="entry name" value="ZF_THAP"/>
    <property type="match status" value="1"/>
</dbReference>
<feature type="non-terminal residue" evidence="6">
    <location>
        <position position="1"/>
    </location>
</feature>
<evidence type="ECO:0000313" key="6">
    <source>
        <dbReference type="EMBL" id="CAB4035271.1"/>
    </source>
</evidence>
<evidence type="ECO:0000256" key="2">
    <source>
        <dbReference type="ARBA" id="ARBA00022771"/>
    </source>
</evidence>
<keyword evidence="7" id="KW-1185">Reference proteome</keyword>
<dbReference type="InterPro" id="IPR006612">
    <property type="entry name" value="THAP_Znf"/>
</dbReference>
<keyword evidence="4" id="KW-0238">DNA-binding</keyword>
<dbReference type="OrthoDB" id="5987038at2759"/>
<dbReference type="SMART" id="SM00980">
    <property type="entry name" value="THAP"/>
    <property type="match status" value="1"/>
</dbReference>
<evidence type="ECO:0000256" key="4">
    <source>
        <dbReference type="ARBA" id="ARBA00023125"/>
    </source>
</evidence>
<dbReference type="GO" id="GO:0003677">
    <property type="term" value="F:DNA binding"/>
    <property type="evidence" value="ECO:0007669"/>
    <property type="project" value="UniProtKB-UniRule"/>
</dbReference>
<gene>
    <name evidence="6" type="ORF">PACLA_8A009718</name>
</gene>
<protein>
    <submittedName>
        <fullName evidence="6">THAP domain-containing 1-like</fullName>
    </submittedName>
</protein>
<accession>A0A6S7JW11</accession>
<evidence type="ECO:0000256" key="1">
    <source>
        <dbReference type="ARBA" id="ARBA00022723"/>
    </source>
</evidence>
<feature type="region of interest" description="Disordered" evidence="5">
    <location>
        <begin position="200"/>
        <end position="243"/>
    </location>
</feature>
<evidence type="ECO:0000256" key="3">
    <source>
        <dbReference type="ARBA" id="ARBA00022833"/>
    </source>
</evidence>
<dbReference type="GO" id="GO:0008270">
    <property type="term" value="F:zinc ion binding"/>
    <property type="evidence" value="ECO:0007669"/>
    <property type="project" value="UniProtKB-KW"/>
</dbReference>
<dbReference type="AlphaFoldDB" id="A0A6S7JW11"/>
<dbReference type="InterPro" id="IPR052224">
    <property type="entry name" value="THAP_domain_protein"/>
</dbReference>
<feature type="compositionally biased region" description="Acidic residues" evidence="5">
    <location>
        <begin position="215"/>
        <end position="243"/>
    </location>
</feature>
<name>A0A6S7JW11_PARCT</name>
<dbReference type="Proteomes" id="UP001152795">
    <property type="component" value="Unassembled WGS sequence"/>
</dbReference>
<dbReference type="PANTHER" id="PTHR46927">
    <property type="entry name" value="AGAP005574-PA"/>
    <property type="match status" value="1"/>
</dbReference>
<dbReference type="Pfam" id="PF05485">
    <property type="entry name" value="THAP"/>
    <property type="match status" value="1"/>
</dbReference>
<dbReference type="EMBL" id="CACRXK020020884">
    <property type="protein sequence ID" value="CAB4035271.1"/>
    <property type="molecule type" value="Genomic_DNA"/>
</dbReference>
<evidence type="ECO:0000313" key="7">
    <source>
        <dbReference type="Proteomes" id="UP001152795"/>
    </source>
</evidence>
<reference evidence="6" key="1">
    <citation type="submission" date="2020-04" db="EMBL/GenBank/DDBJ databases">
        <authorList>
            <person name="Alioto T."/>
            <person name="Alioto T."/>
            <person name="Gomez Garrido J."/>
        </authorList>
    </citation>
    <scope>NUCLEOTIDE SEQUENCE</scope>
    <source>
        <strain evidence="6">A484AB</strain>
    </source>
</reference>
<organism evidence="6 7">
    <name type="scientific">Paramuricea clavata</name>
    <name type="common">Red gorgonian</name>
    <name type="synonym">Violescent sea-whip</name>
    <dbReference type="NCBI Taxonomy" id="317549"/>
    <lineage>
        <taxon>Eukaryota</taxon>
        <taxon>Metazoa</taxon>
        <taxon>Cnidaria</taxon>
        <taxon>Anthozoa</taxon>
        <taxon>Octocorallia</taxon>
        <taxon>Malacalcyonacea</taxon>
        <taxon>Plexauridae</taxon>
        <taxon>Paramuricea</taxon>
    </lineage>
</organism>
<sequence>MPERCVVYGCNNTASSTKGISLYRIPYWDDSRQIARSRRKKWEDFIRRKRDKWLPSVSSVVCSEHFAQECFEYGSSTVEKYKIPKLKRDEVGVTAVPSLLPKATSLDSEQSMRIQNRGKLCIYISCLFESRLHLRKDFQLHGECSNCKALLLKNKRLKSDWLSAKNKLEVCRMQIAKNSGEETHPSTASRCDLTTIVSDDEQCSSDIGIPPSDDFHEEDCYDEETPEESTETETDDETNPQHK</sequence>
<evidence type="ECO:0000256" key="5">
    <source>
        <dbReference type="SAM" id="MobiDB-lite"/>
    </source>
</evidence>
<keyword evidence="3" id="KW-0862">Zinc</keyword>